<dbReference type="GO" id="GO:0006915">
    <property type="term" value="P:apoptotic process"/>
    <property type="evidence" value="ECO:0007669"/>
    <property type="project" value="TreeGrafter"/>
</dbReference>
<feature type="transmembrane region" description="Helical" evidence="2">
    <location>
        <begin position="258"/>
        <end position="278"/>
    </location>
</feature>
<evidence type="ECO:0000313" key="4">
    <source>
        <dbReference type="EMBL" id="KAG5332232.1"/>
    </source>
</evidence>
<feature type="domain" description="Caspase family p20" evidence="3">
    <location>
        <begin position="196"/>
        <end position="271"/>
    </location>
</feature>
<dbReference type="PANTHER" id="PTHR10454:SF232">
    <property type="entry name" value="AT03047P-RELATED"/>
    <property type="match status" value="1"/>
</dbReference>
<evidence type="ECO:0000313" key="5">
    <source>
        <dbReference type="Proteomes" id="UP000670152"/>
    </source>
</evidence>
<dbReference type="InterPro" id="IPR011600">
    <property type="entry name" value="Pept_C14_caspase"/>
</dbReference>
<dbReference type="AlphaFoldDB" id="A0A836G699"/>
<evidence type="ECO:0000256" key="2">
    <source>
        <dbReference type="SAM" id="Phobius"/>
    </source>
</evidence>
<gene>
    <name evidence="4" type="primary">Casp1_2</name>
    <name evidence="4" type="ORF">G6Z77_0000846</name>
</gene>
<dbReference type="PROSITE" id="PS50208">
    <property type="entry name" value="CASPASE_P20"/>
    <property type="match status" value="1"/>
</dbReference>
<evidence type="ECO:0000256" key="1">
    <source>
        <dbReference type="ARBA" id="ARBA00010134"/>
    </source>
</evidence>
<accession>A0A836G699</accession>
<comment type="similarity">
    <text evidence="1">Belongs to the peptidase C14A family.</text>
</comment>
<keyword evidence="2" id="KW-1133">Transmembrane helix</keyword>
<keyword evidence="2" id="KW-0472">Membrane</keyword>
<dbReference type="GO" id="GO:0043525">
    <property type="term" value="P:positive regulation of neuron apoptotic process"/>
    <property type="evidence" value="ECO:0007669"/>
    <property type="project" value="TreeGrafter"/>
</dbReference>
<keyword evidence="2" id="KW-0812">Transmembrane</keyword>
<dbReference type="Proteomes" id="UP000670152">
    <property type="component" value="Unassembled WGS sequence"/>
</dbReference>
<dbReference type="PANTHER" id="PTHR10454">
    <property type="entry name" value="CASPASE"/>
    <property type="match status" value="1"/>
</dbReference>
<dbReference type="Pfam" id="PF00656">
    <property type="entry name" value="Peptidase_C14"/>
    <property type="match status" value="1"/>
</dbReference>
<dbReference type="Gene3D" id="3.40.50.1460">
    <property type="match status" value="1"/>
</dbReference>
<name>A0A836G699_9HYME</name>
<dbReference type="GO" id="GO:0006508">
    <property type="term" value="P:proteolysis"/>
    <property type="evidence" value="ECO:0007669"/>
    <property type="project" value="InterPro"/>
</dbReference>
<reference evidence="4 5" key="1">
    <citation type="submission" date="2020-02" db="EMBL/GenBank/DDBJ databases">
        <title>Relaxed selection underlies rapid genomic changes in the transitions from sociality to social parasitism in ants.</title>
        <authorList>
            <person name="Bi X."/>
        </authorList>
    </citation>
    <scope>NUCLEOTIDE SEQUENCE [LARGE SCALE GENOMIC DNA]</scope>
    <source>
        <strain evidence="4">BGI-DK2014b</strain>
        <tissue evidence="4">Whole body</tissue>
    </source>
</reference>
<feature type="transmembrane region" description="Helical" evidence="2">
    <location>
        <begin position="90"/>
        <end position="112"/>
    </location>
</feature>
<comment type="caution">
    <text evidence="4">The sequence shown here is derived from an EMBL/GenBank/DDBJ whole genome shotgun (WGS) entry which is preliminary data.</text>
</comment>
<dbReference type="GO" id="GO:0005737">
    <property type="term" value="C:cytoplasm"/>
    <property type="evidence" value="ECO:0007669"/>
    <property type="project" value="TreeGrafter"/>
</dbReference>
<feature type="non-terminal residue" evidence="4">
    <location>
        <position position="1"/>
    </location>
</feature>
<dbReference type="InterPro" id="IPR002398">
    <property type="entry name" value="Pept_C14"/>
</dbReference>
<dbReference type="InterPro" id="IPR015917">
    <property type="entry name" value="Pept_C14A"/>
</dbReference>
<evidence type="ECO:0000259" key="3">
    <source>
        <dbReference type="PROSITE" id="PS50208"/>
    </source>
</evidence>
<feature type="non-terminal residue" evidence="4">
    <location>
        <position position="279"/>
    </location>
</feature>
<keyword evidence="5" id="KW-1185">Reference proteome</keyword>
<dbReference type="EMBL" id="JAANIB010005377">
    <property type="protein sequence ID" value="KAG5332232.1"/>
    <property type="molecule type" value="Genomic_DNA"/>
</dbReference>
<dbReference type="InterPro" id="IPR001309">
    <property type="entry name" value="Pept_C14_p20"/>
</dbReference>
<proteinExistence type="inferred from homology"/>
<dbReference type="PRINTS" id="PR00376">
    <property type="entry name" value="IL1BCENZYME"/>
</dbReference>
<organism evidence="4 5">
    <name type="scientific">Acromyrmex heyeri</name>
    <dbReference type="NCBI Taxonomy" id="230685"/>
    <lineage>
        <taxon>Eukaryota</taxon>
        <taxon>Metazoa</taxon>
        <taxon>Ecdysozoa</taxon>
        <taxon>Arthropoda</taxon>
        <taxon>Hexapoda</taxon>
        <taxon>Insecta</taxon>
        <taxon>Pterygota</taxon>
        <taxon>Neoptera</taxon>
        <taxon>Endopterygota</taxon>
        <taxon>Hymenoptera</taxon>
        <taxon>Apocrita</taxon>
        <taxon>Aculeata</taxon>
        <taxon>Formicoidea</taxon>
        <taxon>Formicidae</taxon>
        <taxon>Myrmicinae</taxon>
        <taxon>Acromyrmex</taxon>
    </lineage>
</organism>
<protein>
    <submittedName>
        <fullName evidence="4">CASP1 protein</fullName>
    </submittedName>
</protein>
<sequence>MEILKEREKQIIILKFLIELKTSQDSCYNLLKKVFKNRCLTRDDIRAHFDKVNGNVRRFVNQKKKIEKKKTKVLNSFVFQEKETLGMNSLTIVVFRFIFGSLNLLAVLYFLFYTLSVSHCTDNLCIPGTSRDDHAIKTTNNKREDEQFNERAKSSLSTIDAIGTFEKKSLTNSPPKLTALMPVEKNAVYYNMNHKNRGKCIIFNHEDFSMSTQMKREGSAKDAERLQKTFGDLGFDVERYNNFKFSEIQDVLKRGKNISHFTLIYFIFVFFQILTVYFT</sequence>
<dbReference type="InterPro" id="IPR029030">
    <property type="entry name" value="Caspase-like_dom_sf"/>
</dbReference>
<dbReference type="SUPFAM" id="SSF52129">
    <property type="entry name" value="Caspase-like"/>
    <property type="match status" value="1"/>
</dbReference>
<dbReference type="GO" id="GO:0004197">
    <property type="term" value="F:cysteine-type endopeptidase activity"/>
    <property type="evidence" value="ECO:0007669"/>
    <property type="project" value="InterPro"/>
</dbReference>
<dbReference type="OrthoDB" id="6114029at2759"/>